<evidence type="ECO:0000313" key="1">
    <source>
        <dbReference type="EMBL" id="KAK9882604.1"/>
    </source>
</evidence>
<accession>A0AAW1UHT5</accession>
<reference evidence="1 2" key="1">
    <citation type="submission" date="2023-03" db="EMBL/GenBank/DDBJ databases">
        <title>Genome insight into feeding habits of ladybird beetles.</title>
        <authorList>
            <person name="Li H.-S."/>
            <person name="Huang Y.-H."/>
            <person name="Pang H."/>
        </authorList>
    </citation>
    <scope>NUCLEOTIDE SEQUENCE [LARGE SCALE GENOMIC DNA]</scope>
    <source>
        <strain evidence="1">SYSU_2023b</strain>
        <tissue evidence="1">Whole body</tissue>
    </source>
</reference>
<dbReference type="Proteomes" id="UP001431783">
    <property type="component" value="Unassembled WGS sequence"/>
</dbReference>
<name>A0AAW1UHT5_9CUCU</name>
<dbReference type="EMBL" id="JARQZJ010000078">
    <property type="protein sequence ID" value="KAK9882604.1"/>
    <property type="molecule type" value="Genomic_DNA"/>
</dbReference>
<proteinExistence type="predicted"/>
<keyword evidence="2" id="KW-1185">Reference proteome</keyword>
<gene>
    <name evidence="1" type="ORF">WA026_022233</name>
</gene>
<organism evidence="1 2">
    <name type="scientific">Henosepilachna vigintioctopunctata</name>
    <dbReference type="NCBI Taxonomy" id="420089"/>
    <lineage>
        <taxon>Eukaryota</taxon>
        <taxon>Metazoa</taxon>
        <taxon>Ecdysozoa</taxon>
        <taxon>Arthropoda</taxon>
        <taxon>Hexapoda</taxon>
        <taxon>Insecta</taxon>
        <taxon>Pterygota</taxon>
        <taxon>Neoptera</taxon>
        <taxon>Endopterygota</taxon>
        <taxon>Coleoptera</taxon>
        <taxon>Polyphaga</taxon>
        <taxon>Cucujiformia</taxon>
        <taxon>Coccinelloidea</taxon>
        <taxon>Coccinellidae</taxon>
        <taxon>Epilachninae</taxon>
        <taxon>Epilachnini</taxon>
        <taxon>Henosepilachna</taxon>
    </lineage>
</organism>
<comment type="caution">
    <text evidence="1">The sequence shown here is derived from an EMBL/GenBank/DDBJ whole genome shotgun (WGS) entry which is preliminary data.</text>
</comment>
<sequence length="113" mass="13029">MNIDDFKDFNKASADFLNTAKLKISTVSWIHIEKNKLPRVDLMESHNDSILWDSVNIFKTGQSPNQLKNYTLPALEARNNISKEKLKDLKDMLPYIPTGNKAFYEQLINQTEA</sequence>
<evidence type="ECO:0000313" key="2">
    <source>
        <dbReference type="Proteomes" id="UP001431783"/>
    </source>
</evidence>
<dbReference type="AlphaFoldDB" id="A0AAW1UHT5"/>
<protein>
    <submittedName>
        <fullName evidence="1">Uncharacterized protein</fullName>
    </submittedName>
</protein>